<dbReference type="InterPro" id="IPR050764">
    <property type="entry name" value="CbbQ/NirQ/NorQ/GpvN"/>
</dbReference>
<protein>
    <submittedName>
        <fullName evidence="6">ATPase AAA</fullName>
    </submittedName>
</protein>
<dbReference type="Proteomes" id="UP000321532">
    <property type="component" value="Unassembled WGS sequence"/>
</dbReference>
<dbReference type="GO" id="GO:0016887">
    <property type="term" value="F:ATP hydrolysis activity"/>
    <property type="evidence" value="ECO:0007669"/>
    <property type="project" value="InterPro"/>
</dbReference>
<dbReference type="GO" id="GO:0005524">
    <property type="term" value="F:ATP binding"/>
    <property type="evidence" value="ECO:0007669"/>
    <property type="project" value="UniProtKB-KW"/>
</dbReference>
<dbReference type="PANTHER" id="PTHR42759:SF1">
    <property type="entry name" value="MAGNESIUM-CHELATASE SUBUNIT CHLD"/>
    <property type="match status" value="1"/>
</dbReference>
<dbReference type="Pfam" id="PF17863">
    <property type="entry name" value="AAA_lid_2"/>
    <property type="match status" value="1"/>
</dbReference>
<dbReference type="SUPFAM" id="SSF52540">
    <property type="entry name" value="P-loop containing nucleoside triphosphate hydrolases"/>
    <property type="match status" value="1"/>
</dbReference>
<dbReference type="PIRSF" id="PIRSF002849">
    <property type="entry name" value="AAA_ATPase_chaperone_MoxR_prd"/>
    <property type="match status" value="1"/>
</dbReference>
<keyword evidence="7" id="KW-1185">Reference proteome</keyword>
<dbReference type="EMBL" id="BJYS01000012">
    <property type="protein sequence ID" value="GEO04152.1"/>
    <property type="molecule type" value="Genomic_DNA"/>
</dbReference>
<sequence length="333" mass="37512">MPQTDLLSCISLKERVQHESILIKHLTKEIKKTIIGQTYMIERLLIAVLGGGHILLEGVPGLAKTLAAKTMATAIDATFSRIQFTPDLLPSDITGTTIFSMETNNFIPKKGPIFANFVLADEINRAPEKVQSALLEAMQENQVTIGEYTYKLESPFTVLATQNPVEQHGTYTLPEAQLDRFMLKILIDYPQIDEERLIMRNNLSTRPHNNNAVLTKDKIVDLCKLVKEIYLDEKIESYILNIVFSTRYPDKFGFPQLQNFIKTGVSPRGSINLATAAKACAFLNERDYVIPEDVKEVVADVLRHRISLTYAAEAENLTQDDMLHEIINQIPIP</sequence>
<comment type="similarity">
    <text evidence="3">Belongs to the MoxR family.</text>
</comment>
<accession>A0A512AWR2</accession>
<feature type="domain" description="ChlI/MoxR AAA lid" evidence="5">
    <location>
        <begin position="261"/>
        <end position="326"/>
    </location>
</feature>
<keyword evidence="2" id="KW-0067">ATP-binding</keyword>
<keyword evidence="1" id="KW-0547">Nucleotide-binding</keyword>
<dbReference type="InterPro" id="IPR027417">
    <property type="entry name" value="P-loop_NTPase"/>
</dbReference>
<evidence type="ECO:0000256" key="2">
    <source>
        <dbReference type="ARBA" id="ARBA00022840"/>
    </source>
</evidence>
<evidence type="ECO:0000313" key="6">
    <source>
        <dbReference type="EMBL" id="GEO04152.1"/>
    </source>
</evidence>
<reference evidence="6 7" key="1">
    <citation type="submission" date="2019-07" db="EMBL/GenBank/DDBJ databases">
        <title>Whole genome shotgun sequence of Adhaeribacter aerolatus NBRC 106133.</title>
        <authorList>
            <person name="Hosoyama A."/>
            <person name="Uohara A."/>
            <person name="Ohji S."/>
            <person name="Ichikawa N."/>
        </authorList>
    </citation>
    <scope>NUCLEOTIDE SEQUENCE [LARGE SCALE GENOMIC DNA]</scope>
    <source>
        <strain evidence="6 7">NBRC 106133</strain>
    </source>
</reference>
<evidence type="ECO:0000256" key="3">
    <source>
        <dbReference type="ARBA" id="ARBA00061607"/>
    </source>
</evidence>
<dbReference type="PANTHER" id="PTHR42759">
    <property type="entry name" value="MOXR FAMILY PROTEIN"/>
    <property type="match status" value="1"/>
</dbReference>
<comment type="caution">
    <text evidence="6">The sequence shown here is derived from an EMBL/GenBank/DDBJ whole genome shotgun (WGS) entry which is preliminary data.</text>
</comment>
<name>A0A512AWR2_9BACT</name>
<evidence type="ECO:0000259" key="5">
    <source>
        <dbReference type="Pfam" id="PF17863"/>
    </source>
</evidence>
<dbReference type="Gene3D" id="1.10.8.80">
    <property type="entry name" value="Magnesium chelatase subunit I, C-Terminal domain"/>
    <property type="match status" value="1"/>
</dbReference>
<dbReference type="FunFam" id="3.40.50.300:FF:000640">
    <property type="entry name" value="MoxR family ATPase"/>
    <property type="match status" value="1"/>
</dbReference>
<dbReference type="InterPro" id="IPR011703">
    <property type="entry name" value="ATPase_AAA-3"/>
</dbReference>
<gene>
    <name evidence="6" type="ORF">AAE02nite_18160</name>
</gene>
<dbReference type="InterPro" id="IPR041628">
    <property type="entry name" value="ChlI/MoxR_AAA_lid"/>
</dbReference>
<evidence type="ECO:0000313" key="7">
    <source>
        <dbReference type="Proteomes" id="UP000321532"/>
    </source>
</evidence>
<dbReference type="Pfam" id="PF07726">
    <property type="entry name" value="AAA_3"/>
    <property type="match status" value="1"/>
</dbReference>
<dbReference type="AlphaFoldDB" id="A0A512AWR2"/>
<evidence type="ECO:0000259" key="4">
    <source>
        <dbReference type="Pfam" id="PF07726"/>
    </source>
</evidence>
<dbReference type="RefSeq" id="WP_146897424.1">
    <property type="nucleotide sequence ID" value="NZ_BJYS01000012.1"/>
</dbReference>
<proteinExistence type="inferred from homology"/>
<evidence type="ECO:0000256" key="1">
    <source>
        <dbReference type="ARBA" id="ARBA00022741"/>
    </source>
</evidence>
<dbReference type="Gene3D" id="3.40.50.300">
    <property type="entry name" value="P-loop containing nucleotide triphosphate hydrolases"/>
    <property type="match status" value="1"/>
</dbReference>
<dbReference type="OrthoDB" id="9808397at2"/>
<feature type="domain" description="ATPase AAA-3" evidence="4">
    <location>
        <begin position="53"/>
        <end position="183"/>
    </location>
</feature>
<organism evidence="6 7">
    <name type="scientific">Adhaeribacter aerolatus</name>
    <dbReference type="NCBI Taxonomy" id="670289"/>
    <lineage>
        <taxon>Bacteria</taxon>
        <taxon>Pseudomonadati</taxon>
        <taxon>Bacteroidota</taxon>
        <taxon>Cytophagia</taxon>
        <taxon>Cytophagales</taxon>
        <taxon>Hymenobacteraceae</taxon>
        <taxon>Adhaeribacter</taxon>
    </lineage>
</organism>